<dbReference type="Proteomes" id="UP000297280">
    <property type="component" value="Unassembled WGS sequence"/>
</dbReference>
<evidence type="ECO:0000313" key="2">
    <source>
        <dbReference type="Proteomes" id="UP000297280"/>
    </source>
</evidence>
<dbReference type="EMBL" id="PQXO01000305">
    <property type="protein sequence ID" value="TGO86410.1"/>
    <property type="molecule type" value="Genomic_DNA"/>
</dbReference>
<dbReference type="AlphaFoldDB" id="A0A4Z1KLN8"/>
<organism evidence="1 2">
    <name type="scientific">Botrytis porri</name>
    <dbReference type="NCBI Taxonomy" id="87229"/>
    <lineage>
        <taxon>Eukaryota</taxon>
        <taxon>Fungi</taxon>
        <taxon>Dikarya</taxon>
        <taxon>Ascomycota</taxon>
        <taxon>Pezizomycotina</taxon>
        <taxon>Leotiomycetes</taxon>
        <taxon>Helotiales</taxon>
        <taxon>Sclerotiniaceae</taxon>
        <taxon>Botrytis</taxon>
    </lineage>
</organism>
<protein>
    <submittedName>
        <fullName evidence="1">Uncharacterized protein</fullName>
    </submittedName>
</protein>
<evidence type="ECO:0000313" key="1">
    <source>
        <dbReference type="EMBL" id="TGO86410.1"/>
    </source>
</evidence>
<reference evidence="1 2" key="1">
    <citation type="submission" date="2017-12" db="EMBL/GenBank/DDBJ databases">
        <title>Comparative genomics of Botrytis spp.</title>
        <authorList>
            <person name="Valero-Jimenez C.A."/>
            <person name="Tapia P."/>
            <person name="Veloso J."/>
            <person name="Silva-Moreno E."/>
            <person name="Staats M."/>
            <person name="Valdes J.H."/>
            <person name="Van Kan J.A.L."/>
        </authorList>
    </citation>
    <scope>NUCLEOTIDE SEQUENCE [LARGE SCALE GENOMIC DNA]</scope>
    <source>
        <strain evidence="1 2">MUCL3349</strain>
    </source>
</reference>
<accession>A0A4Z1KLN8</accession>
<gene>
    <name evidence="1" type="ORF">BPOR_0306g00080</name>
</gene>
<name>A0A4Z1KLN8_9HELO</name>
<keyword evidence="2" id="KW-1185">Reference proteome</keyword>
<comment type="caution">
    <text evidence="1">The sequence shown here is derived from an EMBL/GenBank/DDBJ whole genome shotgun (WGS) entry which is preliminary data.</text>
</comment>
<proteinExistence type="predicted"/>
<sequence>MVSAEMKATWLCSSLYIDGRVQIPLSIMRTGKRKEDGYRPGTMHVLTNQASRELESIQSMATHPIAFSLPSDGLEEG</sequence>